<dbReference type="AlphaFoldDB" id="A0A3S0V6I3"/>
<organism evidence="1 2">
    <name type="scientific">Legionella septentrionalis</name>
    <dbReference type="NCBI Taxonomy" id="2498109"/>
    <lineage>
        <taxon>Bacteria</taxon>
        <taxon>Pseudomonadati</taxon>
        <taxon>Pseudomonadota</taxon>
        <taxon>Gammaproteobacteria</taxon>
        <taxon>Legionellales</taxon>
        <taxon>Legionellaceae</taxon>
        <taxon>Legionella</taxon>
    </lineage>
</organism>
<name>A0A3S0V6I3_9GAMM</name>
<accession>A0A3S0V6I3</accession>
<sequence>MNNNKKERVLAYQTATVLAYEDLQQVAGGRQEQGLYWTLFQSGTAIVNSNSASMSMDGKWDI</sequence>
<dbReference type="EMBL" id="RZGR01000002">
    <property type="protein sequence ID" value="RUQ91065.1"/>
    <property type="molecule type" value="Genomic_DNA"/>
</dbReference>
<dbReference type="Proteomes" id="UP000288012">
    <property type="component" value="Unassembled WGS sequence"/>
</dbReference>
<protein>
    <submittedName>
        <fullName evidence="1">Uncharacterized protein</fullName>
    </submittedName>
</protein>
<dbReference type="RefSeq" id="WP_126953217.1">
    <property type="nucleotide sequence ID" value="NZ_RZGR01000002.1"/>
</dbReference>
<gene>
    <name evidence="1" type="ORF">EKM59_00870</name>
</gene>
<evidence type="ECO:0000313" key="1">
    <source>
        <dbReference type="EMBL" id="RUQ91065.1"/>
    </source>
</evidence>
<keyword evidence="2" id="KW-1185">Reference proteome</keyword>
<evidence type="ECO:0000313" key="2">
    <source>
        <dbReference type="Proteomes" id="UP000288012"/>
    </source>
</evidence>
<reference evidence="1 2" key="1">
    <citation type="submission" date="2018-12" db="EMBL/GenBank/DDBJ databases">
        <title>Legionella sp,whole genome shotgun sequence.</title>
        <authorList>
            <person name="Wu H."/>
        </authorList>
    </citation>
    <scope>NUCLEOTIDE SEQUENCE [LARGE SCALE GENOMIC DNA]</scope>
    <source>
        <strain evidence="2">km714</strain>
    </source>
</reference>
<proteinExistence type="predicted"/>
<comment type="caution">
    <text evidence="1">The sequence shown here is derived from an EMBL/GenBank/DDBJ whole genome shotgun (WGS) entry which is preliminary data.</text>
</comment>